<evidence type="ECO:0000256" key="1">
    <source>
        <dbReference type="ARBA" id="ARBA00022723"/>
    </source>
</evidence>
<keyword evidence="7" id="KW-1185">Reference proteome</keyword>
<dbReference type="InterPro" id="IPR036056">
    <property type="entry name" value="Fibrinogen-like_C"/>
</dbReference>
<evidence type="ECO:0000313" key="6">
    <source>
        <dbReference type="EMBL" id="KAG8507791.1"/>
    </source>
</evidence>
<proteinExistence type="predicted"/>
<reference evidence="6" key="1">
    <citation type="journal article" date="2021" name="Evol. Appl.">
        <title>The genome of the Pyrenean desman and the effects of bottlenecks and inbreeding on the genomic landscape of an endangered species.</title>
        <authorList>
            <person name="Escoda L."/>
            <person name="Castresana J."/>
        </authorList>
    </citation>
    <scope>NUCLEOTIDE SEQUENCE</scope>
    <source>
        <strain evidence="6">IBE-C5619</strain>
    </source>
</reference>
<comment type="caution">
    <text evidence="6">The sequence shown here is derived from an EMBL/GenBank/DDBJ whole genome shotgun (WGS) entry which is preliminary data.</text>
</comment>
<keyword evidence="1" id="KW-0479">Metal-binding</keyword>
<dbReference type="PANTHER" id="PTHR16146:SF46">
    <property type="entry name" value="INTELECTIN-1A-RELATED"/>
    <property type="match status" value="1"/>
</dbReference>
<dbReference type="SUPFAM" id="SSF56496">
    <property type="entry name" value="Fibrinogen C-terminal domain-like"/>
    <property type="match status" value="6"/>
</dbReference>
<dbReference type="EMBL" id="JAGFMF010012092">
    <property type="protein sequence ID" value="KAG8507791.1"/>
    <property type="molecule type" value="Genomic_DNA"/>
</dbReference>
<feature type="domain" description="Fibrinogen C-terminal" evidence="5">
    <location>
        <begin position="641"/>
        <end position="691"/>
    </location>
</feature>
<dbReference type="PANTHER" id="PTHR16146">
    <property type="entry name" value="INTELECTIN"/>
    <property type="match status" value="1"/>
</dbReference>
<evidence type="ECO:0000256" key="3">
    <source>
        <dbReference type="ARBA" id="ARBA00022837"/>
    </source>
</evidence>
<keyword evidence="3" id="KW-0106">Calcium</keyword>
<dbReference type="GO" id="GO:0046872">
    <property type="term" value="F:metal ion binding"/>
    <property type="evidence" value="ECO:0007669"/>
    <property type="project" value="UniProtKB-KW"/>
</dbReference>
<dbReference type="PROSITE" id="PS51406">
    <property type="entry name" value="FIBRINOGEN_C_2"/>
    <property type="match status" value="3"/>
</dbReference>
<dbReference type="NCBIfam" id="NF040941">
    <property type="entry name" value="GGGWT_bact"/>
    <property type="match status" value="4"/>
</dbReference>
<feature type="domain" description="Fibrinogen C-terminal" evidence="5">
    <location>
        <begin position="467"/>
        <end position="521"/>
    </location>
</feature>
<dbReference type="GO" id="GO:0070492">
    <property type="term" value="F:oligosaccharide binding"/>
    <property type="evidence" value="ECO:0007669"/>
    <property type="project" value="TreeGrafter"/>
</dbReference>
<name>A0A8J5ZNB2_GALPY</name>
<evidence type="ECO:0000313" key="7">
    <source>
        <dbReference type="Proteomes" id="UP000700334"/>
    </source>
</evidence>
<accession>A0A8J5ZNB2</accession>
<evidence type="ECO:0000259" key="5">
    <source>
        <dbReference type="PROSITE" id="PS51406"/>
    </source>
</evidence>
<evidence type="ECO:0000256" key="2">
    <source>
        <dbReference type="ARBA" id="ARBA00022734"/>
    </source>
</evidence>
<dbReference type="OrthoDB" id="5971203at2759"/>
<protein>
    <submittedName>
        <fullName evidence="6">Intelectin-1</fullName>
    </submittedName>
</protein>
<keyword evidence="4" id="KW-1015">Disulfide bond</keyword>
<dbReference type="InterPro" id="IPR002181">
    <property type="entry name" value="Fibrinogen_a/b/g_C_dom"/>
</dbReference>
<feature type="domain" description="Fibrinogen C-terminal" evidence="5">
    <location>
        <begin position="228"/>
        <end position="278"/>
    </location>
</feature>
<dbReference type="InterPro" id="IPR014716">
    <property type="entry name" value="Fibrinogen_a/b/g_C_1"/>
</dbReference>
<sequence>MTTAGGGWTLVASVHENHMAGKCTVGDCWSSQQGCRADYPEGDGNWANYNTFGSAAAATSDDYKIGATTAFLVGESRGAGPHHGDERDGDENTSYYDIQAHDLGIWHRNSSLLRYCTNSVSFRSIRNSLFGLYKRYPVKCGAGKCWTDNGPAIPVVYDYGVDCESLTVSLLPPSTASVEEDSPQNEVPHNRTMTRTCFLLFLSVATSGWRAATAQFPGTCLERNTCASPFYYLPRSCKDIKENCPHAGDGLYFLRTKKGVVYQTFCDMTTAGGGWTLVASVHENHMAGKCTVGDRWSSQQGNREDYPEGDGNWANYNTFGSAEAATSDDYKNPGYYDIQAHDLGIWHVPNKSPLENWKCNSLLRYHTETGFFQNLGHNLFGLYQRYPVKYGVGACSTDNGPAVPVVYDFGDAKKAASYYSPAGQREFEAGFVQFRVFNNERAANALCPGMRVTGCNTEHHCIGGGGFFPEANPRECGDFSSYDAVGYGTHTNGLYLLCTENGVVYQTFCDMTTAGGGWTLVASVHENHMAGKCTVGDRWSSQQGNREDYPEGDGNWANYNTGLTSGHCIGGGGFFPEDSPQQCGDFSSYDWNGYGTHAGSSSSRTMARVCFLLFLSVATRGWSAAATPSPEMFHENKTSACRPSYLPRSCKEIQQRSPATRDGLYFLRTEDGVVYQTFCDMTTAGGGWTLVASVHENHMAGKCTVGDRWSSQQGSRADYPEGDGNWANYNTFGSAAAATSDDYKNPGYYDIQALDLGIWHVPNKSPLERWRSSSLLRYRTNSGFFRSLGHNLFGLYQRYPVKYGAGKCWTDNGPSIPVVYDYGDAQRAASYYSPNGQKEFVAGFVQFRVFNNERAANALCPGMRVTGCNTEHHCIGGGGFFPEASPHQCGDFPSYDWNGYGIHAHWSSSREITEAARTMTRTCFLLFLSVATSGWRADEGPQGLLGLLCLSGGPDGHKLSDGGSVLPPPADGLYFLHTEKGVVYQTFCDMTTAGGGWTLVASVHENHMAGKCTVGDRWSSQQGSRADYPEGDGNWANYNTFGSAEAATSDDYKNPGYYDIQADNLGIWHIPNKSPLENWKSSALLRYHTNNGFLQNLGHNLFGLYESPHSLCLSLQRSPVKYGVGACRTDSGPAVPNPGYYDIQALDLGIWHVPNKSPLERWRSSSLLRYRTNSGFFRSLGHNLFGLYQRYPVKYGAGKCWTDNGPSIPVVYDYGDAQRAASYYSPNGQKEFEAGFVQFRVFNNERAANALCPGMRVTGCNTEHHCIGGGGYFPEDSPQQCGDFSSYDGTGYGAHAYWSSSREITEAAVLLFYR</sequence>
<dbReference type="FunFam" id="3.90.215.10:FF:000015">
    <property type="entry name" value="Intelectin 2"/>
    <property type="match status" value="1"/>
</dbReference>
<gene>
    <name evidence="6" type="ORF">J0S82_020252</name>
</gene>
<evidence type="ECO:0000256" key="4">
    <source>
        <dbReference type="ARBA" id="ARBA00023157"/>
    </source>
</evidence>
<keyword evidence="2" id="KW-0430">Lectin</keyword>
<dbReference type="Gene3D" id="3.90.215.10">
    <property type="entry name" value="Gamma Fibrinogen, chain A, domain 1"/>
    <property type="match status" value="3"/>
</dbReference>
<organism evidence="6 7">
    <name type="scientific">Galemys pyrenaicus</name>
    <name type="common">Iberian desman</name>
    <name type="synonym">Pyrenean desman</name>
    <dbReference type="NCBI Taxonomy" id="202257"/>
    <lineage>
        <taxon>Eukaryota</taxon>
        <taxon>Metazoa</taxon>
        <taxon>Chordata</taxon>
        <taxon>Craniata</taxon>
        <taxon>Vertebrata</taxon>
        <taxon>Euteleostomi</taxon>
        <taxon>Mammalia</taxon>
        <taxon>Eutheria</taxon>
        <taxon>Laurasiatheria</taxon>
        <taxon>Eulipotyphla</taxon>
        <taxon>Talpidae</taxon>
        <taxon>Galemys</taxon>
    </lineage>
</organism>
<dbReference type="GO" id="GO:0005615">
    <property type="term" value="C:extracellular space"/>
    <property type="evidence" value="ECO:0007669"/>
    <property type="project" value="TreeGrafter"/>
</dbReference>
<dbReference type="Proteomes" id="UP000700334">
    <property type="component" value="Unassembled WGS sequence"/>
</dbReference>